<dbReference type="InterPro" id="IPR019554">
    <property type="entry name" value="Soluble_ligand-bd"/>
</dbReference>
<evidence type="ECO:0000256" key="1">
    <source>
        <dbReference type="ARBA" id="ARBA00022729"/>
    </source>
</evidence>
<evidence type="ECO:0000313" key="7">
    <source>
        <dbReference type="Proteomes" id="UP001271249"/>
    </source>
</evidence>
<dbReference type="RefSeq" id="WP_320227035.1">
    <property type="nucleotide sequence ID" value="NZ_JAVIJB010000024.1"/>
</dbReference>
<keyword evidence="1" id="KW-0732">Signal</keyword>
<dbReference type="Gene3D" id="3.10.560.10">
    <property type="entry name" value="Outer membrane lipoprotein wza domain like"/>
    <property type="match status" value="1"/>
</dbReference>
<keyword evidence="7" id="KW-1185">Reference proteome</keyword>
<sequence>MQKVEDGSGVLAQRIEDVSGPVMQKAEEVSGALAQRIEDASGPVMQKAEEVSGALAQRVEDASGPVMQKAEDVSEVLVHGIEHVTGALVQKASAAIDSWQDQPAQTRAEPSHAIVPGVDALAASLVERRASPSLSNAERSKTLNTGQDSTAAALIEPNPAPAIATDSERSRTLRMAPDVPTRGLFGVGDRLKVAFYERVDVEENKWVDASSASAMSGFLPRPELSGEYTVQEDGTISVPLLGSIPVAERSGQQVQADLAETFAQVLGRKGLVNILSLERSPIYVLGPVKNPGSFKYAPGMTILHAIALAGGLNQGESEPWQKIEAVRETEKRSGAIDAMVKLLARTAVLEAERDGTAPKIPSQLLELAGAIQAASLVNEQSDRRSAVAMARKYRERATLAALEAAKQDVVAYGHMESLDELVKLRQERVNSMRTLVNRQVLSTTMIDQAQSELSDAEQRRQDARNQYATAKQRVASLEAEVLQTRADLRHDLEVEIETTESQIAANVRELNASEGVLYTLPVTRAQFAAQFATDANRVTYQIVRQSPTGPISIESAGMTLLRPGDLVNIIVGESQPRGPVGSPIPTSSPEGDTLPAENTLNDVGHGRVLADQMMIGPN</sequence>
<evidence type="ECO:0000259" key="4">
    <source>
        <dbReference type="Pfam" id="PF02563"/>
    </source>
</evidence>
<evidence type="ECO:0000256" key="3">
    <source>
        <dbReference type="SAM" id="MobiDB-lite"/>
    </source>
</evidence>
<gene>
    <name evidence="6" type="ORF">RFN29_15880</name>
</gene>
<protein>
    <submittedName>
        <fullName evidence="6">Polysaccharide biosynthesis/export family protein</fullName>
    </submittedName>
</protein>
<feature type="domain" description="Soluble ligand binding" evidence="5">
    <location>
        <begin position="282"/>
        <end position="317"/>
    </location>
</feature>
<dbReference type="Gene3D" id="1.20.120.20">
    <property type="entry name" value="Apolipoprotein"/>
    <property type="match status" value="1"/>
</dbReference>
<accession>A0ABU4Z1I4</accession>
<evidence type="ECO:0000259" key="5">
    <source>
        <dbReference type="Pfam" id="PF10531"/>
    </source>
</evidence>
<dbReference type="PANTHER" id="PTHR33619:SF3">
    <property type="entry name" value="POLYSACCHARIDE EXPORT PROTEIN GFCE-RELATED"/>
    <property type="match status" value="1"/>
</dbReference>
<organism evidence="6 7">
    <name type="scientific">Mesorhizobium captivum</name>
    <dbReference type="NCBI Taxonomy" id="3072319"/>
    <lineage>
        <taxon>Bacteria</taxon>
        <taxon>Pseudomonadati</taxon>
        <taxon>Pseudomonadota</taxon>
        <taxon>Alphaproteobacteria</taxon>
        <taxon>Hyphomicrobiales</taxon>
        <taxon>Phyllobacteriaceae</taxon>
        <taxon>Mesorhizobium</taxon>
    </lineage>
</organism>
<comment type="caution">
    <text evidence="6">The sequence shown here is derived from an EMBL/GenBank/DDBJ whole genome shotgun (WGS) entry which is preliminary data.</text>
</comment>
<proteinExistence type="predicted"/>
<evidence type="ECO:0000256" key="2">
    <source>
        <dbReference type="SAM" id="Coils"/>
    </source>
</evidence>
<feature type="domain" description="Polysaccharide export protein N-terminal" evidence="4">
    <location>
        <begin position="184"/>
        <end position="264"/>
    </location>
</feature>
<feature type="coiled-coil region" evidence="2">
    <location>
        <begin position="446"/>
        <end position="487"/>
    </location>
</feature>
<name>A0ABU4Z1I4_9HYPH</name>
<dbReference type="Gene3D" id="3.30.1950.10">
    <property type="entry name" value="wza like domain"/>
    <property type="match status" value="1"/>
</dbReference>
<dbReference type="Proteomes" id="UP001271249">
    <property type="component" value="Unassembled WGS sequence"/>
</dbReference>
<feature type="region of interest" description="Disordered" evidence="3">
    <location>
        <begin position="573"/>
        <end position="592"/>
    </location>
</feature>
<dbReference type="EMBL" id="JAVIJC010000015">
    <property type="protein sequence ID" value="MDX8493054.1"/>
    <property type="molecule type" value="Genomic_DNA"/>
</dbReference>
<dbReference type="Pfam" id="PF02563">
    <property type="entry name" value="Poly_export"/>
    <property type="match status" value="1"/>
</dbReference>
<dbReference type="InterPro" id="IPR049712">
    <property type="entry name" value="Poly_export"/>
</dbReference>
<dbReference type="PANTHER" id="PTHR33619">
    <property type="entry name" value="POLYSACCHARIDE EXPORT PROTEIN GFCE-RELATED"/>
    <property type="match status" value="1"/>
</dbReference>
<keyword evidence="2" id="KW-0175">Coiled coil</keyword>
<reference evidence="6 7" key="1">
    <citation type="submission" date="2023-08" db="EMBL/GenBank/DDBJ databases">
        <title>Implementing the SeqCode for naming new Mesorhizobium species isolated from Vachellia karroo root nodules.</title>
        <authorList>
            <person name="Van Lill M."/>
        </authorList>
    </citation>
    <scope>NUCLEOTIDE SEQUENCE [LARGE SCALE GENOMIC DNA]</scope>
    <source>
        <strain evidence="6 7">VK22B</strain>
    </source>
</reference>
<evidence type="ECO:0000313" key="6">
    <source>
        <dbReference type="EMBL" id="MDX8493054.1"/>
    </source>
</evidence>
<dbReference type="Pfam" id="PF10531">
    <property type="entry name" value="SLBB"/>
    <property type="match status" value="1"/>
</dbReference>
<dbReference type="InterPro" id="IPR003715">
    <property type="entry name" value="Poly_export_N"/>
</dbReference>